<evidence type="ECO:0000313" key="1">
    <source>
        <dbReference type="EMBL" id="SVA72113.1"/>
    </source>
</evidence>
<proteinExistence type="predicted"/>
<organism evidence="1">
    <name type="scientific">marine metagenome</name>
    <dbReference type="NCBI Taxonomy" id="408172"/>
    <lineage>
        <taxon>unclassified sequences</taxon>
        <taxon>metagenomes</taxon>
        <taxon>ecological metagenomes</taxon>
    </lineage>
</organism>
<protein>
    <submittedName>
        <fullName evidence="1">Uncharacterized protein</fullName>
    </submittedName>
</protein>
<gene>
    <name evidence="1" type="ORF">METZ01_LOCUS124967</name>
</gene>
<sequence length="32" mass="3716">SWSSSGKLSCLESSQVMKKRRTNVITIKNWNF</sequence>
<dbReference type="EMBL" id="UINC01017405">
    <property type="protein sequence ID" value="SVA72113.1"/>
    <property type="molecule type" value="Genomic_DNA"/>
</dbReference>
<name>A0A381Y6J3_9ZZZZ</name>
<accession>A0A381Y6J3</accession>
<reference evidence="1" key="1">
    <citation type="submission" date="2018-05" db="EMBL/GenBank/DDBJ databases">
        <authorList>
            <person name="Lanie J.A."/>
            <person name="Ng W.-L."/>
            <person name="Kazmierczak K.M."/>
            <person name="Andrzejewski T.M."/>
            <person name="Davidsen T.M."/>
            <person name="Wayne K.J."/>
            <person name="Tettelin H."/>
            <person name="Glass J.I."/>
            <person name="Rusch D."/>
            <person name="Podicherti R."/>
            <person name="Tsui H.-C.T."/>
            <person name="Winkler M.E."/>
        </authorList>
    </citation>
    <scope>NUCLEOTIDE SEQUENCE</scope>
</reference>
<dbReference type="AlphaFoldDB" id="A0A381Y6J3"/>
<feature type="non-terminal residue" evidence="1">
    <location>
        <position position="1"/>
    </location>
</feature>
<feature type="non-terminal residue" evidence="1">
    <location>
        <position position="32"/>
    </location>
</feature>